<organism evidence="2 3">
    <name type="scientific">Arabidopsis thaliana</name>
    <name type="common">Mouse-ear cress</name>
    <dbReference type="NCBI Taxonomy" id="3702"/>
    <lineage>
        <taxon>Eukaryota</taxon>
        <taxon>Viridiplantae</taxon>
        <taxon>Streptophyta</taxon>
        <taxon>Embryophyta</taxon>
        <taxon>Tracheophyta</taxon>
        <taxon>Spermatophyta</taxon>
        <taxon>Magnoliopsida</taxon>
        <taxon>eudicotyledons</taxon>
        <taxon>Gunneridae</taxon>
        <taxon>Pentapetalae</taxon>
        <taxon>rosids</taxon>
        <taxon>malvids</taxon>
        <taxon>Brassicales</taxon>
        <taxon>Brassicaceae</taxon>
        <taxon>Camelineae</taxon>
        <taxon>Arabidopsis</taxon>
    </lineage>
</organism>
<gene>
    <name evidence="2" type="ORF">AT9943_LOCUS3433</name>
</gene>
<dbReference type="AlphaFoldDB" id="A0A7G2E304"/>
<dbReference type="InterPro" id="IPR036047">
    <property type="entry name" value="F-box-like_dom_sf"/>
</dbReference>
<dbReference type="Pfam" id="PF00646">
    <property type="entry name" value="F-box"/>
    <property type="match status" value="1"/>
</dbReference>
<dbReference type="Proteomes" id="UP000516314">
    <property type="component" value="Chromosome 1"/>
</dbReference>
<dbReference type="CDD" id="cd09917">
    <property type="entry name" value="F-box_SF"/>
    <property type="match status" value="1"/>
</dbReference>
<dbReference type="InterPro" id="IPR005174">
    <property type="entry name" value="KIB1-4_b-propeller"/>
</dbReference>
<name>A0A7G2E304_ARATH</name>
<feature type="domain" description="F-box" evidence="1">
    <location>
        <begin position="138"/>
        <end position="178"/>
    </location>
</feature>
<evidence type="ECO:0000313" key="3">
    <source>
        <dbReference type="Proteomes" id="UP000516314"/>
    </source>
</evidence>
<dbReference type="SUPFAM" id="SSF81383">
    <property type="entry name" value="F-box domain"/>
    <property type="match status" value="1"/>
</dbReference>
<dbReference type="PANTHER" id="PTHR33127:SF88">
    <property type="entry name" value="F-BOX DOMAIN-CONTAINING PROTEIN"/>
    <property type="match status" value="1"/>
</dbReference>
<reference evidence="2 3" key="1">
    <citation type="submission" date="2020-09" db="EMBL/GenBank/DDBJ databases">
        <authorList>
            <person name="Ashkenazy H."/>
        </authorList>
    </citation>
    <scope>NUCLEOTIDE SEQUENCE [LARGE SCALE GENOMIC DNA]</scope>
    <source>
        <strain evidence="3">cv. Cdm-0</strain>
    </source>
</reference>
<dbReference type="PANTHER" id="PTHR33127">
    <property type="entry name" value="TRANSMEMBRANE PROTEIN"/>
    <property type="match status" value="1"/>
</dbReference>
<dbReference type="InterPro" id="IPR001810">
    <property type="entry name" value="F-box_dom"/>
</dbReference>
<dbReference type="SMART" id="SM00256">
    <property type="entry name" value="FBOX"/>
    <property type="match status" value="1"/>
</dbReference>
<accession>A0A7G2E304</accession>
<dbReference type="EMBL" id="LR881466">
    <property type="protein sequence ID" value="CAD5315029.1"/>
    <property type="molecule type" value="Genomic_DNA"/>
</dbReference>
<dbReference type="Gene3D" id="1.20.1280.50">
    <property type="match status" value="1"/>
</dbReference>
<proteinExistence type="predicted"/>
<evidence type="ECO:0000313" key="2">
    <source>
        <dbReference type="EMBL" id="CAD5315029.1"/>
    </source>
</evidence>
<sequence>MACRAKELVSLILYKICNPKRSDSKIEEHVEEVEDLKAEAELFRFVLFFSPSEYDCNVFGFFLFYFIFIFRSGSKIEKHVEELEDLKAEAELFRLKAISGTEELKAVADVKRLRTILENNSGTSEECKGEMLKEDLFLPSDLVRLILSRLSFKDNIRSSTVCKAWGDIAASVRVKSRRCWLLYHDAFQDKGVSYGFFDPVEKKKTKEMNLPELSKSSQKLLGVWRLGNILYSDGLFYTASETALGVFDPTARTWNVLPVQPIPMAPRSIRWMTEYEGHIFLVDASSLEPMVYRLNRLESVWEKKETLDGSSIFLSDGSCVMTYGLTGSMSNILYFWSRFINERRSTKSPCPFSRNHPYKYSLYSRSSCKDPEGYYFEYLTWGQKVGVWIEPPHSISIYDYSILDPSEAVNTEYVFI</sequence>
<dbReference type="Pfam" id="PF03478">
    <property type="entry name" value="Beta-prop_KIB1-4"/>
    <property type="match status" value="1"/>
</dbReference>
<protein>
    <submittedName>
        <fullName evidence="2">(thale cress) hypothetical protein</fullName>
    </submittedName>
</protein>
<evidence type="ECO:0000259" key="1">
    <source>
        <dbReference type="SMART" id="SM00256"/>
    </source>
</evidence>